<accession>A0A139AYZ0</accession>
<proteinExistence type="predicted"/>
<organism evidence="2 3">
    <name type="scientific">Gonapodya prolifera (strain JEL478)</name>
    <name type="common">Monoblepharis prolifera</name>
    <dbReference type="NCBI Taxonomy" id="1344416"/>
    <lineage>
        <taxon>Eukaryota</taxon>
        <taxon>Fungi</taxon>
        <taxon>Fungi incertae sedis</taxon>
        <taxon>Chytridiomycota</taxon>
        <taxon>Chytridiomycota incertae sedis</taxon>
        <taxon>Monoblepharidomycetes</taxon>
        <taxon>Monoblepharidales</taxon>
        <taxon>Gonapodyaceae</taxon>
        <taxon>Gonapodya</taxon>
    </lineage>
</organism>
<protein>
    <submittedName>
        <fullName evidence="2">Uncharacterized protein</fullName>
    </submittedName>
</protein>
<dbReference type="AlphaFoldDB" id="A0A139AYZ0"/>
<feature type="region of interest" description="Disordered" evidence="1">
    <location>
        <begin position="160"/>
        <end position="191"/>
    </location>
</feature>
<reference evidence="2 3" key="1">
    <citation type="journal article" date="2015" name="Genome Biol. Evol.">
        <title>Phylogenomic analyses indicate that early fungi evolved digesting cell walls of algal ancestors of land plants.</title>
        <authorList>
            <person name="Chang Y."/>
            <person name="Wang S."/>
            <person name="Sekimoto S."/>
            <person name="Aerts A.L."/>
            <person name="Choi C."/>
            <person name="Clum A."/>
            <person name="LaButti K.M."/>
            <person name="Lindquist E.A."/>
            <person name="Yee Ngan C."/>
            <person name="Ohm R.A."/>
            <person name="Salamov A.A."/>
            <person name="Grigoriev I.V."/>
            <person name="Spatafora J.W."/>
            <person name="Berbee M.L."/>
        </authorList>
    </citation>
    <scope>NUCLEOTIDE SEQUENCE [LARGE SCALE GENOMIC DNA]</scope>
    <source>
        <strain evidence="2 3">JEL478</strain>
    </source>
</reference>
<dbReference type="EMBL" id="KQ965732">
    <property type="protein sequence ID" value="KXS21968.1"/>
    <property type="molecule type" value="Genomic_DNA"/>
</dbReference>
<keyword evidence="3" id="KW-1185">Reference proteome</keyword>
<sequence length="254" mass="28330">MEQKQRVNARADHDTFRMEYISEDTKDCLRRAITIANQRAAYLLFHVQRATHYYGIPMKPIYRSQVLVGALDNRLKWYMADDLETVMNAAAVEALRRVQTLQEYNRRSWERALLAAALGLERTITLSAQAVQWLFAPPTDDTIANEAALSLPGELYPTLKGIDGDTDNDAERGQGSFQVSPGLGTDPDNGPTSEIEFNEVYAPSSRPESSVIDVPPAHVPRAVEATTAEIWNDRNTTRNATVFFARSGRAGMPT</sequence>
<name>A0A139AYZ0_GONPJ</name>
<gene>
    <name evidence="2" type="ORF">M427DRAFT_65856</name>
</gene>
<dbReference type="Proteomes" id="UP000070544">
    <property type="component" value="Unassembled WGS sequence"/>
</dbReference>
<evidence type="ECO:0000313" key="2">
    <source>
        <dbReference type="EMBL" id="KXS21968.1"/>
    </source>
</evidence>
<evidence type="ECO:0000313" key="3">
    <source>
        <dbReference type="Proteomes" id="UP000070544"/>
    </source>
</evidence>
<evidence type="ECO:0000256" key="1">
    <source>
        <dbReference type="SAM" id="MobiDB-lite"/>
    </source>
</evidence>